<keyword evidence="3 4" id="KW-0804">Transcription</keyword>
<organism evidence="6 7">
    <name type="scientific">Bradyrhizobium manausense</name>
    <dbReference type="NCBI Taxonomy" id="989370"/>
    <lineage>
        <taxon>Bacteria</taxon>
        <taxon>Pseudomonadati</taxon>
        <taxon>Pseudomonadota</taxon>
        <taxon>Alphaproteobacteria</taxon>
        <taxon>Hyphomicrobiales</taxon>
        <taxon>Nitrobacteraceae</taxon>
        <taxon>Bradyrhizobium</taxon>
    </lineage>
</organism>
<dbReference type="SUPFAM" id="SSF46785">
    <property type="entry name" value="Winged helix' DNA-binding domain"/>
    <property type="match status" value="1"/>
</dbReference>
<evidence type="ECO:0000256" key="1">
    <source>
        <dbReference type="ARBA" id="ARBA00023015"/>
    </source>
</evidence>
<protein>
    <recommendedName>
        <fullName evidence="4">HTH-type transcriptional regulator</fullName>
    </recommendedName>
</protein>
<dbReference type="InterPro" id="IPR036390">
    <property type="entry name" value="WH_DNA-bd_sf"/>
</dbReference>
<dbReference type="InterPro" id="IPR011991">
    <property type="entry name" value="ArsR-like_HTH"/>
</dbReference>
<dbReference type="FunFam" id="1.10.10.10:FF:000712">
    <property type="entry name" value="HTH-type transcriptional regulator"/>
    <property type="match status" value="1"/>
</dbReference>
<dbReference type="InterPro" id="IPR026282">
    <property type="entry name" value="MJ1563"/>
</dbReference>
<dbReference type="PANTHER" id="PTHR38465">
    <property type="entry name" value="HTH-TYPE TRANSCRIPTIONAL REGULATOR MJ1563-RELATED"/>
    <property type="match status" value="1"/>
</dbReference>
<name>A0A0R3DL77_9BRAD</name>
<evidence type="ECO:0000256" key="4">
    <source>
        <dbReference type="PIRNR" id="PIRNR006707"/>
    </source>
</evidence>
<dbReference type="PIRSF" id="PIRSF006707">
    <property type="entry name" value="MJ1563"/>
    <property type="match status" value="1"/>
</dbReference>
<keyword evidence="1 4" id="KW-0805">Transcription regulation</keyword>
<proteinExistence type="inferred from homology"/>
<dbReference type="CDD" id="cd00090">
    <property type="entry name" value="HTH_ARSR"/>
    <property type="match status" value="1"/>
</dbReference>
<reference evidence="6 7" key="1">
    <citation type="submission" date="2015-09" db="EMBL/GenBank/DDBJ databases">
        <title>Draft Genome Sequence of Bradyrhizobium manausense Strain BR 3351T, a Novel Symbiotic Nitrogen-Fixing Alphaproteobacterium Isolated from Brazilian Amazon Rain Forest.</title>
        <authorList>
            <person name="De Araujo J.L."/>
            <person name="Zilli J.E."/>
        </authorList>
    </citation>
    <scope>NUCLEOTIDE SEQUENCE [LARGE SCALE GENOMIC DNA]</scope>
    <source>
        <strain evidence="6 7">BR3351</strain>
    </source>
</reference>
<evidence type="ECO:0000256" key="2">
    <source>
        <dbReference type="ARBA" id="ARBA00023125"/>
    </source>
</evidence>
<evidence type="ECO:0000256" key="3">
    <source>
        <dbReference type="ARBA" id="ARBA00023163"/>
    </source>
</evidence>
<dbReference type="EMBL" id="LJYG01000097">
    <property type="protein sequence ID" value="KRQ07519.1"/>
    <property type="molecule type" value="Genomic_DNA"/>
</dbReference>
<accession>A0A0R3DL77</accession>
<comment type="caution">
    <text evidence="6">The sequence shown here is derived from an EMBL/GenBank/DDBJ whole genome shotgun (WGS) entry which is preliminary data.</text>
</comment>
<dbReference type="PANTHER" id="PTHR38465:SF1">
    <property type="entry name" value="HTH-TYPE TRANSCRIPTIONAL REGULATOR MJ1563-RELATED"/>
    <property type="match status" value="1"/>
</dbReference>
<dbReference type="RefSeq" id="WP_057751577.1">
    <property type="nucleotide sequence ID" value="NZ_LJYG01000097.1"/>
</dbReference>
<feature type="domain" description="HTH marR-type" evidence="5">
    <location>
        <begin position="29"/>
        <end position="87"/>
    </location>
</feature>
<dbReference type="AlphaFoldDB" id="A0A0R3DL77"/>
<dbReference type="Gene3D" id="1.10.10.10">
    <property type="entry name" value="Winged helix-like DNA-binding domain superfamily/Winged helix DNA-binding domain"/>
    <property type="match status" value="1"/>
</dbReference>
<sequence length="185" mass="20835">MTEITGKKKLPAAVQRFILHWGDMGDQWGVNRSVSQIHGLLYLAEAPMTAEDIADTLGMARSNVSNSLKELLAWNLIRRVPILGDRRDHYEAETDIWEVATRIAARRKERELDPAITALRACVTDAADDPTINPVASKRLKEMLAFTELADHWFMQMLKVPRPRVVALMRLGEKIANLLPLGKAK</sequence>
<dbReference type="InterPro" id="IPR052362">
    <property type="entry name" value="HTH-GbsR_regulator"/>
</dbReference>
<dbReference type="InterPro" id="IPR036388">
    <property type="entry name" value="WH-like_DNA-bd_sf"/>
</dbReference>
<dbReference type="OrthoDB" id="9792628at2"/>
<evidence type="ECO:0000313" key="6">
    <source>
        <dbReference type="EMBL" id="KRQ07519.1"/>
    </source>
</evidence>
<dbReference type="InterPro" id="IPR000835">
    <property type="entry name" value="HTH_MarR-typ"/>
</dbReference>
<dbReference type="GO" id="GO:0003700">
    <property type="term" value="F:DNA-binding transcription factor activity"/>
    <property type="evidence" value="ECO:0007669"/>
    <property type="project" value="InterPro"/>
</dbReference>
<evidence type="ECO:0000259" key="5">
    <source>
        <dbReference type="Pfam" id="PF12802"/>
    </source>
</evidence>
<gene>
    <name evidence="6" type="ORF">AOQ71_23395</name>
</gene>
<keyword evidence="7" id="KW-1185">Reference proteome</keyword>
<keyword evidence="2 4" id="KW-0238">DNA-binding</keyword>
<dbReference type="STRING" id="989370.AOQ71_23395"/>
<evidence type="ECO:0000313" key="7">
    <source>
        <dbReference type="Proteomes" id="UP000051936"/>
    </source>
</evidence>
<dbReference type="Proteomes" id="UP000051936">
    <property type="component" value="Unassembled WGS sequence"/>
</dbReference>
<dbReference type="Pfam" id="PF12802">
    <property type="entry name" value="MarR_2"/>
    <property type="match status" value="1"/>
</dbReference>
<comment type="similarity">
    <text evidence="4">Belongs to the GbsR family.</text>
</comment>
<dbReference type="GO" id="GO:0003677">
    <property type="term" value="F:DNA binding"/>
    <property type="evidence" value="ECO:0007669"/>
    <property type="project" value="UniProtKB-UniRule"/>
</dbReference>